<protein>
    <submittedName>
        <fullName evidence="6">LysR family transcriptional regulator</fullName>
    </submittedName>
</protein>
<evidence type="ECO:0000313" key="7">
    <source>
        <dbReference type="Proteomes" id="UP000094936"/>
    </source>
</evidence>
<evidence type="ECO:0000256" key="1">
    <source>
        <dbReference type="ARBA" id="ARBA00009437"/>
    </source>
</evidence>
<dbReference type="SUPFAM" id="SSF46785">
    <property type="entry name" value="Winged helix' DNA-binding domain"/>
    <property type="match status" value="1"/>
</dbReference>
<evidence type="ECO:0000256" key="3">
    <source>
        <dbReference type="ARBA" id="ARBA00023125"/>
    </source>
</evidence>
<dbReference type="STRING" id="1080227.A8L45_19355"/>
<organism evidence="6 7">
    <name type="scientific">Veronia pacifica</name>
    <dbReference type="NCBI Taxonomy" id="1080227"/>
    <lineage>
        <taxon>Bacteria</taxon>
        <taxon>Pseudomonadati</taxon>
        <taxon>Pseudomonadota</taxon>
        <taxon>Gammaproteobacteria</taxon>
        <taxon>Vibrionales</taxon>
        <taxon>Vibrionaceae</taxon>
        <taxon>Veronia</taxon>
    </lineage>
</organism>
<dbReference type="RefSeq" id="WP_068905007.1">
    <property type="nucleotide sequence ID" value="NZ_JBHUIF010000004.1"/>
</dbReference>
<dbReference type="Proteomes" id="UP000094936">
    <property type="component" value="Unassembled WGS sequence"/>
</dbReference>
<comment type="similarity">
    <text evidence="1">Belongs to the LysR transcriptional regulatory family.</text>
</comment>
<dbReference type="SUPFAM" id="SSF53850">
    <property type="entry name" value="Periplasmic binding protein-like II"/>
    <property type="match status" value="1"/>
</dbReference>
<reference evidence="6 7" key="1">
    <citation type="submission" date="2016-05" db="EMBL/GenBank/DDBJ databases">
        <title>Genomic Taxonomy of the Vibrionaceae.</title>
        <authorList>
            <person name="Gomez-Gil B."/>
            <person name="Enciso-Ibarra J."/>
        </authorList>
    </citation>
    <scope>NUCLEOTIDE SEQUENCE [LARGE SCALE GENOMIC DNA]</scope>
    <source>
        <strain evidence="6 7">CAIM 1920</strain>
    </source>
</reference>
<accession>A0A1C3EBX6</accession>
<keyword evidence="4" id="KW-0804">Transcription</keyword>
<dbReference type="InterPro" id="IPR005119">
    <property type="entry name" value="LysR_subst-bd"/>
</dbReference>
<dbReference type="PANTHER" id="PTHR30126:SF18">
    <property type="entry name" value="LYSR FAMILY TRANSCRIPTIONAL REGULATOR"/>
    <property type="match status" value="1"/>
</dbReference>
<sequence>MFSYQDLIVIDTVARLGSFAAAAGELHKVPSAVSYTVRQIEQNLAVELFERLHRSVKLTPAGKYFVVEARSLIKQMETVRQQTQRVANGWTRTVSLALDNVVREDRVNSLVGDFYDAFPDVELLLTMEVFNGVWDALAYDRADIAIGATAAIPVNGPFSYRDMGKIEWCFVVSPDHQLAGENKALENEELSGFPSICLEDTSRILPKRSTWLLDNQRRLTVPNWHSAVQCFCSGLGIGVMPSHLARPLIKRGQLIEKALVDPVTSSACCIAWRTDKENPAISWILDYLGDSEQAHREWLA</sequence>
<keyword evidence="7" id="KW-1185">Reference proteome</keyword>
<evidence type="ECO:0000313" key="6">
    <source>
        <dbReference type="EMBL" id="ODA30694.1"/>
    </source>
</evidence>
<dbReference type="PANTHER" id="PTHR30126">
    <property type="entry name" value="HTH-TYPE TRANSCRIPTIONAL REGULATOR"/>
    <property type="match status" value="1"/>
</dbReference>
<keyword evidence="2" id="KW-0805">Transcription regulation</keyword>
<keyword evidence="3" id="KW-0238">DNA-binding</keyword>
<comment type="caution">
    <text evidence="6">The sequence shown here is derived from an EMBL/GenBank/DDBJ whole genome shotgun (WGS) entry which is preliminary data.</text>
</comment>
<feature type="domain" description="HTH lysR-type" evidence="5">
    <location>
        <begin position="2"/>
        <end position="59"/>
    </location>
</feature>
<dbReference type="Gene3D" id="3.40.190.290">
    <property type="match status" value="1"/>
</dbReference>
<dbReference type="Gene3D" id="1.10.10.10">
    <property type="entry name" value="Winged helix-like DNA-binding domain superfamily/Winged helix DNA-binding domain"/>
    <property type="match status" value="1"/>
</dbReference>
<proteinExistence type="inferred from homology"/>
<dbReference type="Pfam" id="PF00126">
    <property type="entry name" value="HTH_1"/>
    <property type="match status" value="1"/>
</dbReference>
<evidence type="ECO:0000256" key="4">
    <source>
        <dbReference type="ARBA" id="ARBA00023163"/>
    </source>
</evidence>
<name>A0A1C3EBX6_9GAMM</name>
<evidence type="ECO:0000259" key="5">
    <source>
        <dbReference type="PROSITE" id="PS50931"/>
    </source>
</evidence>
<dbReference type="GO" id="GO:0003700">
    <property type="term" value="F:DNA-binding transcription factor activity"/>
    <property type="evidence" value="ECO:0007669"/>
    <property type="project" value="InterPro"/>
</dbReference>
<dbReference type="EMBL" id="LYBM01000048">
    <property type="protein sequence ID" value="ODA30694.1"/>
    <property type="molecule type" value="Genomic_DNA"/>
</dbReference>
<gene>
    <name evidence="6" type="ORF">A8L45_19355</name>
</gene>
<evidence type="ECO:0000256" key="2">
    <source>
        <dbReference type="ARBA" id="ARBA00023015"/>
    </source>
</evidence>
<dbReference type="InterPro" id="IPR036388">
    <property type="entry name" value="WH-like_DNA-bd_sf"/>
</dbReference>
<dbReference type="OrthoDB" id="5293066at2"/>
<dbReference type="Pfam" id="PF03466">
    <property type="entry name" value="LysR_substrate"/>
    <property type="match status" value="1"/>
</dbReference>
<dbReference type="PROSITE" id="PS50931">
    <property type="entry name" value="HTH_LYSR"/>
    <property type="match status" value="1"/>
</dbReference>
<dbReference type="FunFam" id="1.10.10.10:FF:000001">
    <property type="entry name" value="LysR family transcriptional regulator"/>
    <property type="match status" value="1"/>
</dbReference>
<dbReference type="NCBIfam" id="NF008294">
    <property type="entry name" value="PRK11074.1"/>
    <property type="match status" value="1"/>
</dbReference>
<dbReference type="InterPro" id="IPR000847">
    <property type="entry name" value="LysR_HTH_N"/>
</dbReference>
<dbReference type="InterPro" id="IPR036390">
    <property type="entry name" value="WH_DNA-bd_sf"/>
</dbReference>
<dbReference type="AlphaFoldDB" id="A0A1C3EBX6"/>
<dbReference type="GO" id="GO:0000976">
    <property type="term" value="F:transcription cis-regulatory region binding"/>
    <property type="evidence" value="ECO:0007669"/>
    <property type="project" value="TreeGrafter"/>
</dbReference>